<dbReference type="RefSeq" id="WP_156898667.1">
    <property type="nucleotide sequence ID" value="NZ_LT670849.1"/>
</dbReference>
<dbReference type="AlphaFoldDB" id="A0A1M7UF16"/>
<gene>
    <name evidence="1" type="ORF">SAMN05444170_4725</name>
</gene>
<accession>A0A1M7UF16</accession>
<name>A0A1M7UF16_9BRAD</name>
<protein>
    <submittedName>
        <fullName evidence="1">Uncharacterized protein</fullName>
    </submittedName>
</protein>
<dbReference type="EMBL" id="LT670849">
    <property type="protein sequence ID" value="SHN81447.1"/>
    <property type="molecule type" value="Genomic_DNA"/>
</dbReference>
<keyword evidence="2" id="KW-1185">Reference proteome</keyword>
<sequence>MSRFWTAVILLAVLPGWTDTRGMVRVDAAAPDKPYDFVVHVRNIPDIKYNPLVRQDRNRMALHLVRGECHRARVVGEDIVKTEIYGITSSLPDYIVLVSCARK</sequence>
<evidence type="ECO:0000313" key="2">
    <source>
        <dbReference type="Proteomes" id="UP000184096"/>
    </source>
</evidence>
<proteinExistence type="predicted"/>
<dbReference type="OrthoDB" id="8243416at2"/>
<dbReference type="Proteomes" id="UP000184096">
    <property type="component" value="Chromosome I"/>
</dbReference>
<reference evidence="2" key="1">
    <citation type="submission" date="2016-11" db="EMBL/GenBank/DDBJ databases">
        <authorList>
            <person name="Varghese N."/>
            <person name="Submissions S."/>
        </authorList>
    </citation>
    <scope>NUCLEOTIDE SEQUENCE [LARGE SCALE GENOMIC DNA]</scope>
    <source>
        <strain evidence="2">GAS401</strain>
    </source>
</reference>
<evidence type="ECO:0000313" key="1">
    <source>
        <dbReference type="EMBL" id="SHN81447.1"/>
    </source>
</evidence>
<organism evidence="1 2">
    <name type="scientific">Bradyrhizobium erythrophlei</name>
    <dbReference type="NCBI Taxonomy" id="1437360"/>
    <lineage>
        <taxon>Bacteria</taxon>
        <taxon>Pseudomonadati</taxon>
        <taxon>Pseudomonadota</taxon>
        <taxon>Alphaproteobacteria</taxon>
        <taxon>Hyphomicrobiales</taxon>
        <taxon>Nitrobacteraceae</taxon>
        <taxon>Bradyrhizobium</taxon>
    </lineage>
</organism>